<protein>
    <submittedName>
        <fullName evidence="2">Uncharacterized protein</fullName>
    </submittedName>
</protein>
<reference evidence="2 3" key="1">
    <citation type="submission" date="2018-11" db="EMBL/GenBank/DDBJ databases">
        <title>Genome Analysis of Haplotype D of Candidatus Liberibacter Solanacearum.</title>
        <authorList>
            <person name="Katsir L."/>
            <person name="Ruan Z."/>
            <person name="Santos Garcia D."/>
            <person name="Piasezky A."/>
            <person name="Jiang J."/>
            <person name="Sela N."/>
            <person name="Freilich S."/>
            <person name="Bahar O."/>
        </authorList>
    </citation>
    <scope>NUCLEOTIDE SEQUENCE [LARGE SCALE GENOMIC DNA]</scope>
    <source>
        <strain evidence="3">haplotype D1</strain>
    </source>
</reference>
<evidence type="ECO:0000313" key="2">
    <source>
        <dbReference type="EMBL" id="RPD36741.1"/>
    </source>
</evidence>
<dbReference type="EMBL" id="PKRU02000038">
    <property type="protein sequence ID" value="RPD36741.1"/>
    <property type="molecule type" value="Genomic_DNA"/>
</dbReference>
<dbReference type="AlphaFoldDB" id="A0A3R7P7R0"/>
<organism evidence="2 3">
    <name type="scientific">Candidatus Liberibacter solanacearum</name>
    <dbReference type="NCBI Taxonomy" id="556287"/>
    <lineage>
        <taxon>Bacteria</taxon>
        <taxon>Pseudomonadati</taxon>
        <taxon>Pseudomonadota</taxon>
        <taxon>Alphaproteobacteria</taxon>
        <taxon>Hyphomicrobiales</taxon>
        <taxon>Rhizobiaceae</taxon>
        <taxon>Liberibacter</taxon>
    </lineage>
</organism>
<evidence type="ECO:0000256" key="1">
    <source>
        <dbReference type="SAM" id="MobiDB-lite"/>
    </source>
</evidence>
<accession>A0A3R7P7R0</accession>
<evidence type="ECO:0000313" key="3">
    <source>
        <dbReference type="Proteomes" id="UP000236895"/>
    </source>
</evidence>
<sequence>MKKLTDEERRERSRESNRRYRLKNKDKTRESNRLYRLKNKDRYQYYLKNKTSYDGEIEPPELSAFEKQILNARIAKLKRKCEKAIKEGKRYGSLSV</sequence>
<feature type="region of interest" description="Disordered" evidence="1">
    <location>
        <begin position="1"/>
        <end position="31"/>
    </location>
</feature>
<proteinExistence type="predicted"/>
<dbReference type="RefSeq" id="WP_103847085.1">
    <property type="nucleotide sequence ID" value="NZ_PKRU02000038.1"/>
</dbReference>
<comment type="caution">
    <text evidence="2">The sequence shown here is derived from an EMBL/GenBank/DDBJ whole genome shotgun (WGS) entry which is preliminary data.</text>
</comment>
<gene>
    <name evidence="2" type="ORF">C0030_006140</name>
</gene>
<dbReference type="Proteomes" id="UP000236895">
    <property type="component" value="Unassembled WGS sequence"/>
</dbReference>
<name>A0A3R7P7R0_9HYPH</name>